<dbReference type="AlphaFoldDB" id="A0A2G8RZV1"/>
<accession>A0A2G8RZV1</accession>
<evidence type="ECO:0000313" key="1">
    <source>
        <dbReference type="EMBL" id="PIL27049.1"/>
    </source>
</evidence>
<dbReference type="EMBL" id="AYKW01000034">
    <property type="protein sequence ID" value="PIL27049.1"/>
    <property type="molecule type" value="Genomic_DNA"/>
</dbReference>
<reference evidence="1 2" key="1">
    <citation type="journal article" date="2015" name="Sci. Rep.">
        <title>Chromosome-level genome map provides insights into diverse defense mechanisms in the medicinal fungus Ganoderma sinense.</title>
        <authorList>
            <person name="Zhu Y."/>
            <person name="Xu J."/>
            <person name="Sun C."/>
            <person name="Zhou S."/>
            <person name="Xu H."/>
            <person name="Nelson D.R."/>
            <person name="Qian J."/>
            <person name="Song J."/>
            <person name="Luo H."/>
            <person name="Xiang L."/>
            <person name="Li Y."/>
            <person name="Xu Z."/>
            <person name="Ji A."/>
            <person name="Wang L."/>
            <person name="Lu S."/>
            <person name="Hayward A."/>
            <person name="Sun W."/>
            <person name="Li X."/>
            <person name="Schwartz D.C."/>
            <person name="Wang Y."/>
            <person name="Chen S."/>
        </authorList>
    </citation>
    <scope>NUCLEOTIDE SEQUENCE [LARGE SCALE GENOMIC DNA]</scope>
    <source>
        <strain evidence="1 2">ZZ0214-1</strain>
    </source>
</reference>
<gene>
    <name evidence="1" type="ORF">GSI_10188</name>
</gene>
<organism evidence="1 2">
    <name type="scientific">Ganoderma sinense ZZ0214-1</name>
    <dbReference type="NCBI Taxonomy" id="1077348"/>
    <lineage>
        <taxon>Eukaryota</taxon>
        <taxon>Fungi</taxon>
        <taxon>Dikarya</taxon>
        <taxon>Basidiomycota</taxon>
        <taxon>Agaricomycotina</taxon>
        <taxon>Agaricomycetes</taxon>
        <taxon>Polyporales</taxon>
        <taxon>Polyporaceae</taxon>
        <taxon>Ganoderma</taxon>
    </lineage>
</organism>
<proteinExistence type="predicted"/>
<dbReference type="Proteomes" id="UP000230002">
    <property type="component" value="Unassembled WGS sequence"/>
</dbReference>
<name>A0A2G8RZV1_9APHY</name>
<protein>
    <submittedName>
        <fullName evidence="1">Uncharacterized protein</fullName>
    </submittedName>
</protein>
<comment type="caution">
    <text evidence="1">The sequence shown here is derived from an EMBL/GenBank/DDBJ whole genome shotgun (WGS) entry which is preliminary data.</text>
</comment>
<sequence length="84" mass="9393">MLNKLAASFEVSAIATVKGELARRITWVVERIFGAPSRVFFAFIDEGHCKEADFTELFLIDLVRRAEGIFQPTIAVRVPPSPQT</sequence>
<evidence type="ECO:0000313" key="2">
    <source>
        <dbReference type="Proteomes" id="UP000230002"/>
    </source>
</evidence>
<keyword evidence="2" id="KW-1185">Reference proteome</keyword>